<keyword evidence="1 4" id="KW-0808">Transferase</keyword>
<feature type="domain" description="N-acetyltransferase" evidence="3">
    <location>
        <begin position="25"/>
        <end position="155"/>
    </location>
</feature>
<dbReference type="Gene3D" id="3.40.630.30">
    <property type="match status" value="1"/>
</dbReference>
<keyword evidence="2 4" id="KW-0012">Acyltransferase</keyword>
<dbReference type="Pfam" id="PF00583">
    <property type="entry name" value="Acetyltransf_1"/>
    <property type="match status" value="1"/>
</dbReference>
<dbReference type="InterPro" id="IPR000182">
    <property type="entry name" value="GNAT_dom"/>
</dbReference>
<accession>A0ABV3R1S2</accession>
<evidence type="ECO:0000259" key="3">
    <source>
        <dbReference type="PROSITE" id="PS51186"/>
    </source>
</evidence>
<proteinExistence type="predicted"/>
<sequence length="155" mass="17441">MSEQAFRLRKDLDQPVLPPEWPPGFSCRTLRAEDARAVHAVMSEAYGEGRGVPGFHVWWPEFSGDSEFDASLCFLVYRGEKLVAVALCWTSAFLKDLAVRPDARRVGLGGNLLRQVFRTFQARHARTVDLKVEAGNKAAIALYERAGMYRVPWEG</sequence>
<comment type="caution">
    <text evidence="4">The sequence shown here is derived from an EMBL/GenBank/DDBJ whole genome shotgun (WGS) entry which is preliminary data.</text>
</comment>
<protein>
    <submittedName>
        <fullName evidence="4">GNAT family N-acetyltransferase</fullName>
        <ecNumber evidence="4">2.3.-.-</ecNumber>
    </submittedName>
</protein>
<keyword evidence="5" id="KW-1185">Reference proteome</keyword>
<dbReference type="SUPFAM" id="SSF55729">
    <property type="entry name" value="Acyl-CoA N-acyltransferases (Nat)"/>
    <property type="match status" value="1"/>
</dbReference>
<dbReference type="PANTHER" id="PTHR43877">
    <property type="entry name" value="AMINOALKYLPHOSPHONATE N-ACETYLTRANSFERASE-RELATED-RELATED"/>
    <property type="match status" value="1"/>
</dbReference>
<dbReference type="InterPro" id="IPR016181">
    <property type="entry name" value="Acyl_CoA_acyltransferase"/>
</dbReference>
<name>A0ABV3R1S2_9HYPH</name>
<organism evidence="4 5">
    <name type="scientific">Mesorhizobium marinum</name>
    <dbReference type="NCBI Taxonomy" id="3228790"/>
    <lineage>
        <taxon>Bacteria</taxon>
        <taxon>Pseudomonadati</taxon>
        <taxon>Pseudomonadota</taxon>
        <taxon>Alphaproteobacteria</taxon>
        <taxon>Hyphomicrobiales</taxon>
        <taxon>Phyllobacteriaceae</taxon>
        <taxon>Mesorhizobium</taxon>
    </lineage>
</organism>
<dbReference type="RefSeq" id="WP_367724409.1">
    <property type="nucleotide sequence ID" value="NZ_JBFOCI010000004.1"/>
</dbReference>
<dbReference type="GO" id="GO:0016746">
    <property type="term" value="F:acyltransferase activity"/>
    <property type="evidence" value="ECO:0007669"/>
    <property type="project" value="UniProtKB-KW"/>
</dbReference>
<reference evidence="4 5" key="1">
    <citation type="submission" date="2024-06" db="EMBL/GenBank/DDBJ databases">
        <authorList>
            <person name="Tuo L."/>
        </authorList>
    </citation>
    <scope>NUCLEOTIDE SEQUENCE [LARGE SCALE GENOMIC DNA]</scope>
    <source>
        <strain evidence="4 5">ZMM04-5</strain>
    </source>
</reference>
<dbReference type="InterPro" id="IPR050832">
    <property type="entry name" value="Bact_Acetyltransf"/>
</dbReference>
<dbReference type="Proteomes" id="UP001556196">
    <property type="component" value="Unassembled WGS sequence"/>
</dbReference>
<evidence type="ECO:0000313" key="5">
    <source>
        <dbReference type="Proteomes" id="UP001556196"/>
    </source>
</evidence>
<evidence type="ECO:0000256" key="1">
    <source>
        <dbReference type="ARBA" id="ARBA00022679"/>
    </source>
</evidence>
<dbReference type="EMBL" id="JBFOCI010000004">
    <property type="protein sequence ID" value="MEW9807246.1"/>
    <property type="molecule type" value="Genomic_DNA"/>
</dbReference>
<evidence type="ECO:0000256" key="2">
    <source>
        <dbReference type="ARBA" id="ARBA00023315"/>
    </source>
</evidence>
<dbReference type="CDD" id="cd04301">
    <property type="entry name" value="NAT_SF"/>
    <property type="match status" value="1"/>
</dbReference>
<gene>
    <name evidence="4" type="ORF">ABUE31_14730</name>
</gene>
<evidence type="ECO:0000313" key="4">
    <source>
        <dbReference type="EMBL" id="MEW9807246.1"/>
    </source>
</evidence>
<dbReference type="EC" id="2.3.-.-" evidence="4"/>
<dbReference type="PROSITE" id="PS51186">
    <property type="entry name" value="GNAT"/>
    <property type="match status" value="1"/>
</dbReference>